<evidence type="ECO:0000313" key="1">
    <source>
        <dbReference type="EMBL" id="SEJ19480.1"/>
    </source>
</evidence>
<proteinExistence type="predicted"/>
<dbReference type="Proteomes" id="UP000199403">
    <property type="component" value="Unassembled WGS sequence"/>
</dbReference>
<dbReference type="EMBL" id="FNZH01000002">
    <property type="protein sequence ID" value="SEJ19480.1"/>
    <property type="molecule type" value="Genomic_DNA"/>
</dbReference>
<reference evidence="2" key="1">
    <citation type="submission" date="2016-10" db="EMBL/GenBank/DDBJ databases">
        <authorList>
            <person name="Varghese N."/>
            <person name="Submissions S."/>
        </authorList>
    </citation>
    <scope>NUCLEOTIDE SEQUENCE [LARGE SCALE GENOMIC DNA]</scope>
    <source>
        <strain evidence="2">IBRC-M 10761</strain>
    </source>
</reference>
<keyword evidence="2" id="KW-1185">Reference proteome</keyword>
<accession>A0A1H6X357</accession>
<organism evidence="1 2">
    <name type="scientific">Cyclobacterium xiamenense</name>
    <dbReference type="NCBI Taxonomy" id="1297121"/>
    <lineage>
        <taxon>Bacteria</taxon>
        <taxon>Pseudomonadati</taxon>
        <taxon>Bacteroidota</taxon>
        <taxon>Cytophagia</taxon>
        <taxon>Cytophagales</taxon>
        <taxon>Cyclobacteriaceae</taxon>
        <taxon>Cyclobacterium</taxon>
    </lineage>
</organism>
<evidence type="ECO:0000313" key="2">
    <source>
        <dbReference type="Proteomes" id="UP000199403"/>
    </source>
</evidence>
<dbReference type="AlphaFoldDB" id="A0A1H6X357"/>
<sequence>MRAMFSLSPFNQDISNWCVELMTSEEQYADFASSFVLAPENTPQWGTCPD</sequence>
<gene>
    <name evidence="1" type="ORF">SAMN05192553_102856</name>
</gene>
<name>A0A1H6X357_9BACT</name>
<protein>
    <submittedName>
        <fullName evidence="1">Uncharacterized protein</fullName>
    </submittedName>
</protein>